<dbReference type="EMBL" id="CM000763">
    <property type="protein sequence ID" value="KXG29828.1"/>
    <property type="molecule type" value="Genomic_DNA"/>
</dbReference>
<reference evidence="3" key="2">
    <citation type="journal article" date="2018" name="Plant J.">
        <title>The Sorghum bicolor reference genome: improved assembly, gene annotations, a transcriptome atlas, and signatures of genome organization.</title>
        <authorList>
            <person name="McCormick R.F."/>
            <person name="Truong S.K."/>
            <person name="Sreedasyam A."/>
            <person name="Jenkins J."/>
            <person name="Shu S."/>
            <person name="Sims D."/>
            <person name="Kennedy M."/>
            <person name="Amirebrahimi M."/>
            <person name="Weers B.D."/>
            <person name="McKinley B."/>
            <person name="Mattison A."/>
            <person name="Morishige D.T."/>
            <person name="Grimwood J."/>
            <person name="Schmutz J."/>
            <person name="Mullet J.E."/>
        </authorList>
    </citation>
    <scope>NUCLEOTIDE SEQUENCE [LARGE SCALE GENOMIC DNA]</scope>
    <source>
        <strain evidence="3">cv. BTx623</strain>
    </source>
</reference>
<keyword evidence="3" id="KW-1185">Reference proteome</keyword>
<name>A0A194YNM6_SORBI</name>
<dbReference type="Proteomes" id="UP000000768">
    <property type="component" value="Chromosome 4"/>
</dbReference>
<sequence>MSEICTIPFYFFSFLLLLSPPYLLAHFSTTRIIFNLHHTTHSLLANLIHSALPILGLAGLLCLDAFTFLLTPMHSCWNVGWKKARDHNSSKSMPSWSLEDDRLVGAISSNGGAAAPSLVSSLVHLAVAREVASLGGLTQQADDGTLGHFYNEI</sequence>
<evidence type="ECO:0000313" key="3">
    <source>
        <dbReference type="Proteomes" id="UP000000768"/>
    </source>
</evidence>
<evidence type="ECO:0000313" key="2">
    <source>
        <dbReference type="EMBL" id="KXG29828.1"/>
    </source>
</evidence>
<reference evidence="2 3" key="1">
    <citation type="journal article" date="2009" name="Nature">
        <title>The Sorghum bicolor genome and the diversification of grasses.</title>
        <authorList>
            <person name="Paterson A.H."/>
            <person name="Bowers J.E."/>
            <person name="Bruggmann R."/>
            <person name="Dubchak I."/>
            <person name="Grimwood J."/>
            <person name="Gundlach H."/>
            <person name="Haberer G."/>
            <person name="Hellsten U."/>
            <person name="Mitros T."/>
            <person name="Poliakov A."/>
            <person name="Schmutz J."/>
            <person name="Spannagl M."/>
            <person name="Tang H."/>
            <person name="Wang X."/>
            <person name="Wicker T."/>
            <person name="Bharti A.K."/>
            <person name="Chapman J."/>
            <person name="Feltus F.A."/>
            <person name="Gowik U."/>
            <person name="Grigoriev I.V."/>
            <person name="Lyons E."/>
            <person name="Maher C.A."/>
            <person name="Martis M."/>
            <person name="Narechania A."/>
            <person name="Otillar R.P."/>
            <person name="Penning B.W."/>
            <person name="Salamov A.A."/>
            <person name="Wang Y."/>
            <person name="Zhang L."/>
            <person name="Carpita N.C."/>
            <person name="Freeling M."/>
            <person name="Gingle A.R."/>
            <person name="Hash C.T."/>
            <person name="Keller B."/>
            <person name="Klein P."/>
            <person name="Kresovich S."/>
            <person name="McCann M.C."/>
            <person name="Ming R."/>
            <person name="Peterson D.G."/>
            <person name="Mehboob-ur-Rahman"/>
            <person name="Ware D."/>
            <person name="Westhoff P."/>
            <person name="Mayer K.F."/>
            <person name="Messing J."/>
            <person name="Rokhsar D.S."/>
        </authorList>
    </citation>
    <scope>NUCLEOTIDE SEQUENCE [LARGE SCALE GENOMIC DNA]</scope>
    <source>
        <strain evidence="3">cv. BTx623</strain>
    </source>
</reference>
<proteinExistence type="predicted"/>
<keyword evidence="1" id="KW-0812">Transmembrane</keyword>
<organism evidence="2 3">
    <name type="scientific">Sorghum bicolor</name>
    <name type="common">Sorghum</name>
    <name type="synonym">Sorghum vulgare</name>
    <dbReference type="NCBI Taxonomy" id="4558"/>
    <lineage>
        <taxon>Eukaryota</taxon>
        <taxon>Viridiplantae</taxon>
        <taxon>Streptophyta</taxon>
        <taxon>Embryophyta</taxon>
        <taxon>Tracheophyta</taxon>
        <taxon>Spermatophyta</taxon>
        <taxon>Magnoliopsida</taxon>
        <taxon>Liliopsida</taxon>
        <taxon>Poales</taxon>
        <taxon>Poaceae</taxon>
        <taxon>PACMAD clade</taxon>
        <taxon>Panicoideae</taxon>
        <taxon>Andropogonodae</taxon>
        <taxon>Andropogoneae</taxon>
        <taxon>Sorghinae</taxon>
        <taxon>Sorghum</taxon>
    </lineage>
</organism>
<gene>
    <name evidence="2" type="ORF">SORBI_3004G095800</name>
</gene>
<keyword evidence="1" id="KW-0472">Membrane</keyword>
<evidence type="ECO:0000256" key="1">
    <source>
        <dbReference type="SAM" id="Phobius"/>
    </source>
</evidence>
<protein>
    <submittedName>
        <fullName evidence="2">Uncharacterized protein</fullName>
    </submittedName>
</protein>
<dbReference type="AlphaFoldDB" id="A0A194YNM6"/>
<dbReference type="Gramene" id="KXG29828">
    <property type="protein sequence ID" value="KXG29828"/>
    <property type="gene ID" value="SORBI_3004G095800"/>
</dbReference>
<accession>A0A194YNM6</accession>
<dbReference type="InParanoid" id="A0A194YNM6"/>
<feature type="transmembrane region" description="Helical" evidence="1">
    <location>
        <begin position="47"/>
        <end position="70"/>
    </location>
</feature>
<keyword evidence="1" id="KW-1133">Transmembrane helix</keyword>
<feature type="transmembrane region" description="Helical" evidence="1">
    <location>
        <begin position="7"/>
        <end position="27"/>
    </location>
</feature>